<dbReference type="InterPro" id="IPR012338">
    <property type="entry name" value="Beta-lactam/transpept-like"/>
</dbReference>
<evidence type="ECO:0000259" key="2">
    <source>
        <dbReference type="Pfam" id="PF26335"/>
    </source>
</evidence>
<dbReference type="Proteomes" id="UP000183809">
    <property type="component" value="Unassembled WGS sequence"/>
</dbReference>
<dbReference type="InterPro" id="IPR051478">
    <property type="entry name" value="Beta-lactamase-like_AB/R"/>
</dbReference>
<reference evidence="3 4" key="1">
    <citation type="submission" date="2016-10" db="EMBL/GenBank/DDBJ databases">
        <title>Proteomics and genomics reveal pathogen-plant mechanisms compatible with a hemibiotrophic lifestyle of Diplodia corticola.</title>
        <authorList>
            <person name="Fernandes I."/>
            <person name="De Jonge R."/>
            <person name="Van De Peer Y."/>
            <person name="Devreese B."/>
            <person name="Alves A."/>
            <person name="Esteves A.C."/>
        </authorList>
    </citation>
    <scope>NUCLEOTIDE SEQUENCE [LARGE SCALE GENOMIC DNA]</scope>
    <source>
        <strain evidence="3 4">CBS 112549</strain>
    </source>
</reference>
<comment type="caution">
    <text evidence="3">The sequence shown here is derived from an EMBL/GenBank/DDBJ whole genome shotgun (WGS) entry which is preliminary data.</text>
</comment>
<dbReference type="EMBL" id="MNUE01000063">
    <property type="protein sequence ID" value="OJD30272.1"/>
    <property type="molecule type" value="Genomic_DNA"/>
</dbReference>
<name>A0A1J9QP93_9PEZI</name>
<feature type="domain" description="Beta-lactamase-related" evidence="1">
    <location>
        <begin position="106"/>
        <end position="439"/>
    </location>
</feature>
<dbReference type="InterPro" id="IPR001466">
    <property type="entry name" value="Beta-lactam-related"/>
</dbReference>
<evidence type="ECO:0000259" key="1">
    <source>
        <dbReference type="Pfam" id="PF00144"/>
    </source>
</evidence>
<keyword evidence="4" id="KW-1185">Reference proteome</keyword>
<protein>
    <submittedName>
        <fullName evidence="3">Beta-lactamase-like 1</fullName>
    </submittedName>
</protein>
<evidence type="ECO:0000313" key="3">
    <source>
        <dbReference type="EMBL" id="OJD30272.1"/>
    </source>
</evidence>
<sequence>MRAAPPLLTLVGSAVASTRWPQEADSYAPVTTSQRCPYAGQDFPPPTNPAAAPAILAAQSALRRQLDAELQSGGAGGLVQLNGTFFSVAVFSAADGDDAPFFDYHYAVPGMSNATGGRPLDNDSVYRIGSVTKMLTVYALLAARGDADFGTPVTEFLSDLFDGVDGGESELERIQWEDITVGALASQIAGLPRDYGWPDYTTQANGSQLPLLGVNSSKLPSEDIPACGLPAPGFSPDLPLCSREEFIRGLNQLGPYFPPFETPTYSNAGFRLLGHAMEKMTGEPFEETFNRQIADALGLSATTVTTPTNDSHGVIPGGKTTAWWGLDLGGENPAGSIYSTAADLTLIGRSILRSTLLRPSLTRRWLKPHSRTSDDTHAVGAPWEISYTRIPLTSTNDSSTTDAGAIRADLYTKTGNVGAYSASVVLDPARGWGAAVLGAGAASGAPVFCLADVAARAFVRGFEAAAREEAGRAYGGVYVQQQAGGNGTLRLEVVEGQPGLVVREWVANGVDVLGALTAANLVGAVGGTGVTLYPARMEAAAGDGEGVVVRAFRAVIEALPNADFGGPVESACLSWLTANPAQVANRMLDDVWVGVDAETGEAAWVEMRAWRERYVRK</sequence>
<proteinExistence type="predicted"/>
<dbReference type="GeneID" id="31018380"/>
<evidence type="ECO:0000313" key="4">
    <source>
        <dbReference type="Proteomes" id="UP000183809"/>
    </source>
</evidence>
<feature type="domain" description="Beta-lactamase-like ARB-00930-like C-terminal" evidence="2">
    <location>
        <begin position="466"/>
        <end position="616"/>
    </location>
</feature>
<gene>
    <name evidence="3" type="ORF">BKCO1_6300023</name>
</gene>
<dbReference type="AlphaFoldDB" id="A0A1J9QP93"/>
<dbReference type="SUPFAM" id="SSF56601">
    <property type="entry name" value="beta-lactamase/transpeptidase-like"/>
    <property type="match status" value="1"/>
</dbReference>
<dbReference type="STRING" id="236234.A0A1J9QP93"/>
<dbReference type="Pfam" id="PF26335">
    <property type="entry name" value="ARB_00930_C"/>
    <property type="match status" value="1"/>
</dbReference>
<dbReference type="Pfam" id="PF00144">
    <property type="entry name" value="Beta-lactamase"/>
    <property type="match status" value="1"/>
</dbReference>
<dbReference type="RefSeq" id="XP_020126532.1">
    <property type="nucleotide sequence ID" value="XM_020278119.1"/>
</dbReference>
<dbReference type="PANTHER" id="PTHR22935:SF97">
    <property type="entry name" value="BETA-LACTAMASE-RELATED DOMAIN-CONTAINING PROTEIN"/>
    <property type="match status" value="1"/>
</dbReference>
<dbReference type="PANTHER" id="PTHR22935">
    <property type="entry name" value="PENICILLIN-BINDING PROTEIN"/>
    <property type="match status" value="1"/>
</dbReference>
<dbReference type="InterPro" id="IPR058664">
    <property type="entry name" value="ARB_00930-like_C"/>
</dbReference>
<dbReference type="Gene3D" id="3.40.710.10">
    <property type="entry name" value="DD-peptidase/beta-lactamase superfamily"/>
    <property type="match status" value="1"/>
</dbReference>
<accession>A0A1J9QP93</accession>
<organism evidence="3 4">
    <name type="scientific">Diplodia corticola</name>
    <dbReference type="NCBI Taxonomy" id="236234"/>
    <lineage>
        <taxon>Eukaryota</taxon>
        <taxon>Fungi</taxon>
        <taxon>Dikarya</taxon>
        <taxon>Ascomycota</taxon>
        <taxon>Pezizomycotina</taxon>
        <taxon>Dothideomycetes</taxon>
        <taxon>Dothideomycetes incertae sedis</taxon>
        <taxon>Botryosphaeriales</taxon>
        <taxon>Botryosphaeriaceae</taxon>
        <taxon>Diplodia</taxon>
    </lineage>
</organism>
<dbReference type="OrthoDB" id="10250282at2759"/>